<accession>A0AAN8SFZ7</accession>
<protein>
    <submittedName>
        <fullName evidence="1">Uncharacterized protein</fullName>
    </submittedName>
</protein>
<reference evidence="1 2" key="1">
    <citation type="submission" date="2023-10" db="EMBL/GenBank/DDBJ databases">
        <title>Genomes of two closely related lineages of the louse Polyplax serrata with different host specificities.</title>
        <authorList>
            <person name="Martinu J."/>
            <person name="Tarabai H."/>
            <person name="Stefka J."/>
            <person name="Hypsa V."/>
        </authorList>
    </citation>
    <scope>NUCLEOTIDE SEQUENCE [LARGE SCALE GENOMIC DNA]</scope>
    <source>
        <strain evidence="1">HR10_N</strain>
    </source>
</reference>
<proteinExistence type="predicted"/>
<name>A0AAN8SFZ7_POLSC</name>
<organism evidence="1 2">
    <name type="scientific">Polyplax serrata</name>
    <name type="common">Common mouse louse</name>
    <dbReference type="NCBI Taxonomy" id="468196"/>
    <lineage>
        <taxon>Eukaryota</taxon>
        <taxon>Metazoa</taxon>
        <taxon>Ecdysozoa</taxon>
        <taxon>Arthropoda</taxon>
        <taxon>Hexapoda</taxon>
        <taxon>Insecta</taxon>
        <taxon>Pterygota</taxon>
        <taxon>Neoptera</taxon>
        <taxon>Paraneoptera</taxon>
        <taxon>Psocodea</taxon>
        <taxon>Troctomorpha</taxon>
        <taxon>Phthiraptera</taxon>
        <taxon>Anoplura</taxon>
        <taxon>Polyplacidae</taxon>
        <taxon>Polyplax</taxon>
    </lineage>
</organism>
<gene>
    <name evidence="1" type="ORF">RUM43_000419</name>
</gene>
<dbReference type="Proteomes" id="UP001372834">
    <property type="component" value="Unassembled WGS sequence"/>
</dbReference>
<dbReference type="EMBL" id="JAWJWE010000001">
    <property type="protein sequence ID" value="KAK6644152.1"/>
    <property type="molecule type" value="Genomic_DNA"/>
</dbReference>
<dbReference type="AlphaFoldDB" id="A0AAN8SFZ7"/>
<evidence type="ECO:0000313" key="1">
    <source>
        <dbReference type="EMBL" id="KAK6644152.1"/>
    </source>
</evidence>
<comment type="caution">
    <text evidence="1">The sequence shown here is derived from an EMBL/GenBank/DDBJ whole genome shotgun (WGS) entry which is preliminary data.</text>
</comment>
<sequence length="86" mass="9348">MMGSGAGDGNYTQKKGLAETCYGIGSLNGFYLFEHHSIRKRSIGIAADHHEKLSNETKVGSQILQLNKANKRGIVSRLSCESHGEL</sequence>
<evidence type="ECO:0000313" key="2">
    <source>
        <dbReference type="Proteomes" id="UP001372834"/>
    </source>
</evidence>